<feature type="region of interest" description="Disordered" evidence="1">
    <location>
        <begin position="34"/>
        <end position="70"/>
    </location>
</feature>
<accession>A0A0K0DJE4</accession>
<reference evidence="2" key="1">
    <citation type="submission" date="2012-09" db="EMBL/GenBank/DDBJ databases">
        <authorList>
            <person name="Martin A.A."/>
        </authorList>
    </citation>
    <scope>NUCLEOTIDE SEQUENCE</scope>
</reference>
<dbReference type="Proteomes" id="UP000035642">
    <property type="component" value="Unassembled WGS sequence"/>
</dbReference>
<organism evidence="2 3">
    <name type="scientific">Angiostrongylus cantonensis</name>
    <name type="common">Rat lungworm</name>
    <dbReference type="NCBI Taxonomy" id="6313"/>
    <lineage>
        <taxon>Eukaryota</taxon>
        <taxon>Metazoa</taxon>
        <taxon>Ecdysozoa</taxon>
        <taxon>Nematoda</taxon>
        <taxon>Chromadorea</taxon>
        <taxon>Rhabditida</taxon>
        <taxon>Rhabditina</taxon>
        <taxon>Rhabditomorpha</taxon>
        <taxon>Strongyloidea</taxon>
        <taxon>Metastrongylidae</taxon>
        <taxon>Angiostrongylus</taxon>
    </lineage>
</organism>
<evidence type="ECO:0000256" key="1">
    <source>
        <dbReference type="SAM" id="MobiDB-lite"/>
    </source>
</evidence>
<protein>
    <submittedName>
        <fullName evidence="3">FH2 domain-containing protein</fullName>
    </submittedName>
</protein>
<sequence>MALHEQARDLQGFSFIETAAKEELLQSLESLAGSIERKKESVDNQETTNDARAKRAEGATRMREQAMMKM</sequence>
<evidence type="ECO:0000313" key="3">
    <source>
        <dbReference type="WBParaSite" id="ACAC_0001151901-mRNA-1"/>
    </source>
</evidence>
<feature type="compositionally biased region" description="Basic and acidic residues" evidence="1">
    <location>
        <begin position="49"/>
        <end position="70"/>
    </location>
</feature>
<evidence type="ECO:0000313" key="2">
    <source>
        <dbReference type="Proteomes" id="UP000035642"/>
    </source>
</evidence>
<reference evidence="3" key="2">
    <citation type="submission" date="2017-02" db="UniProtKB">
        <authorList>
            <consortium name="WormBaseParasite"/>
        </authorList>
    </citation>
    <scope>IDENTIFICATION</scope>
</reference>
<dbReference type="WBParaSite" id="ACAC_0001151901-mRNA-1">
    <property type="protein sequence ID" value="ACAC_0001151901-mRNA-1"/>
    <property type="gene ID" value="ACAC_0001151901"/>
</dbReference>
<dbReference type="STRING" id="6313.A0A0K0DJE4"/>
<keyword evidence="2" id="KW-1185">Reference proteome</keyword>
<name>A0A0K0DJE4_ANGCA</name>
<proteinExistence type="predicted"/>
<dbReference type="AlphaFoldDB" id="A0A0K0DJE4"/>